<accession>A0A811KE69</accession>
<name>A0A811KE69_9BILA</name>
<dbReference type="OrthoDB" id="3238794at2759"/>
<comment type="similarity">
    <text evidence="2">Belongs to the aldolase class II family. Adducin subfamily.</text>
</comment>
<gene>
    <name evidence="6" type="ORF">BOKJ2_LOCUS5267</name>
</gene>
<dbReference type="GO" id="GO:0051015">
    <property type="term" value="F:actin filament binding"/>
    <property type="evidence" value="ECO:0007669"/>
    <property type="project" value="TreeGrafter"/>
</dbReference>
<dbReference type="EMBL" id="CAJFCW020000003">
    <property type="protein sequence ID" value="CAG9101569.1"/>
    <property type="molecule type" value="Genomic_DNA"/>
</dbReference>
<proteinExistence type="inferred from homology"/>
<protein>
    <recommendedName>
        <fullName evidence="5">Class II aldolase/adducin N-terminal domain-containing protein</fullName>
    </recommendedName>
</protein>
<dbReference type="SUPFAM" id="SSF53639">
    <property type="entry name" value="AraD/HMP-PK domain-like"/>
    <property type="match status" value="1"/>
</dbReference>
<dbReference type="PANTHER" id="PTHR10672">
    <property type="entry name" value="ADDUCIN"/>
    <property type="match status" value="1"/>
</dbReference>
<dbReference type="Proteomes" id="UP000783686">
    <property type="component" value="Unassembled WGS sequence"/>
</dbReference>
<dbReference type="Proteomes" id="UP000614601">
    <property type="component" value="Unassembled WGS sequence"/>
</dbReference>
<dbReference type="InterPro" id="IPR036409">
    <property type="entry name" value="Aldolase_II/adducin_N_sf"/>
</dbReference>
<dbReference type="PANTHER" id="PTHR10672:SF3">
    <property type="entry name" value="PROTEIN HU-LI TAI SHAO"/>
    <property type="match status" value="1"/>
</dbReference>
<evidence type="ECO:0000313" key="6">
    <source>
        <dbReference type="EMBL" id="CAD5213787.1"/>
    </source>
</evidence>
<dbReference type="InterPro" id="IPR051017">
    <property type="entry name" value="Aldolase-II_Adducin_sf"/>
</dbReference>
<evidence type="ECO:0000256" key="4">
    <source>
        <dbReference type="SAM" id="MobiDB-lite"/>
    </source>
</evidence>
<comment type="caution">
    <text evidence="6">The sequence shown here is derived from an EMBL/GenBank/DDBJ whole genome shotgun (WGS) entry which is preliminary data.</text>
</comment>
<keyword evidence="3" id="KW-0009">Actin-binding</keyword>
<sequence>MLKPPPHSAQPTPKKTQKKVKIRTVSEGPVEKRRIDRNDPEYLKELRRPAVIKCDLSEMDRRKRVRQVLEHKDFCTHLETLIQKDSESVDWNSNRPLSRSRTLPTMMALTGLQKLSFLTSRCKIADMANNDKYTIKERVLRNKLATLYRLVDLFQWSQGIYNHITLRLPESDDKKEPEFLINPFGLLYHEITAGALIKIDIDGNILDNGSTELGVNKAGYVLHSAIHKARPDVKCVLHLHTAVVAAVSSMKCGLLPICQEAMIIGPVAYHDYQGIVSEESMREQIIKDLGVKNVLLLRNHGFVACGESVEDALHLAFHTIIACETQIRAARVGIENLVVPSEEAVTAAYKTARCGGGGVNKTGDGKGGSQYRIGELEWEAWMRVLDGAGYQTGHVYRKPSLKARLPTLSSGVSNLSEISLPPSLSSHGLADEAHYFLTQAQRNKVRWLNSPNNYQKVEFKEVGRENPKTITKWVTEKSVSAGGTPVKISSAHQFSPIIINGDATEMRRHRDEIRENQVKRDNSPGPISHVFDGVMVQELPSGTYGTRLDNTGAYGTTRLNAGPYGAAHDRTGPCGTQFEHFQTISTASKGIIDREYQHDARVYQHLYAPNPFSNLSDQDLKAYLDEVELKTRPVSAMEPRQVEIVREDSGEDSPIERSKSFDFDTASLMQACRHLNNRYIPKITLTDAVNNNNEHVYAIASGDQEAKTEKKKRSLRNLFHIGRKKKSNK</sequence>
<dbReference type="GO" id="GO:0005856">
    <property type="term" value="C:cytoskeleton"/>
    <property type="evidence" value="ECO:0007669"/>
    <property type="project" value="TreeGrafter"/>
</dbReference>
<dbReference type="AlphaFoldDB" id="A0A811KE69"/>
<dbReference type="Pfam" id="PF00596">
    <property type="entry name" value="Aldolase_II"/>
    <property type="match status" value="1"/>
</dbReference>
<keyword evidence="7" id="KW-1185">Reference proteome</keyword>
<organism evidence="6 7">
    <name type="scientific">Bursaphelenchus okinawaensis</name>
    <dbReference type="NCBI Taxonomy" id="465554"/>
    <lineage>
        <taxon>Eukaryota</taxon>
        <taxon>Metazoa</taxon>
        <taxon>Ecdysozoa</taxon>
        <taxon>Nematoda</taxon>
        <taxon>Chromadorea</taxon>
        <taxon>Rhabditida</taxon>
        <taxon>Tylenchina</taxon>
        <taxon>Tylenchomorpha</taxon>
        <taxon>Aphelenchoidea</taxon>
        <taxon>Aphelenchoididae</taxon>
        <taxon>Bursaphelenchus</taxon>
    </lineage>
</organism>
<dbReference type="GO" id="GO:0005886">
    <property type="term" value="C:plasma membrane"/>
    <property type="evidence" value="ECO:0007669"/>
    <property type="project" value="UniProtKB-SubCell"/>
</dbReference>
<dbReference type="GO" id="GO:0014069">
    <property type="term" value="C:postsynaptic density"/>
    <property type="evidence" value="ECO:0007669"/>
    <property type="project" value="TreeGrafter"/>
</dbReference>
<evidence type="ECO:0000256" key="2">
    <source>
        <dbReference type="ARBA" id="ARBA00006274"/>
    </source>
</evidence>
<evidence type="ECO:0000256" key="1">
    <source>
        <dbReference type="ARBA" id="ARBA00004413"/>
    </source>
</evidence>
<comment type="subcellular location">
    <subcellularLocation>
        <location evidence="1">Cell membrane</location>
        <topology evidence="1">Peripheral membrane protein</topology>
        <orientation evidence="1">Cytoplasmic side</orientation>
    </subcellularLocation>
</comment>
<reference evidence="6" key="1">
    <citation type="submission" date="2020-09" db="EMBL/GenBank/DDBJ databases">
        <authorList>
            <person name="Kikuchi T."/>
        </authorList>
    </citation>
    <scope>NUCLEOTIDE SEQUENCE</scope>
    <source>
        <strain evidence="6">SH1</strain>
    </source>
</reference>
<feature type="domain" description="Class II aldolase/adducin N-terminal" evidence="5">
    <location>
        <begin position="142"/>
        <end position="327"/>
    </location>
</feature>
<dbReference type="SMART" id="SM01007">
    <property type="entry name" value="Aldolase_II"/>
    <property type="match status" value="1"/>
</dbReference>
<evidence type="ECO:0000313" key="7">
    <source>
        <dbReference type="Proteomes" id="UP000614601"/>
    </source>
</evidence>
<dbReference type="NCBIfam" id="NF005451">
    <property type="entry name" value="PRK07044.1"/>
    <property type="match status" value="1"/>
</dbReference>
<evidence type="ECO:0000259" key="5">
    <source>
        <dbReference type="SMART" id="SM01007"/>
    </source>
</evidence>
<dbReference type="FunFam" id="3.40.225.10:FF:000013">
    <property type="entry name" value="Class II aldolase"/>
    <property type="match status" value="1"/>
</dbReference>
<dbReference type="EMBL" id="CAJFDH010000003">
    <property type="protein sequence ID" value="CAD5213787.1"/>
    <property type="molecule type" value="Genomic_DNA"/>
</dbReference>
<dbReference type="Gene3D" id="3.40.225.10">
    <property type="entry name" value="Class II aldolase/adducin N-terminal domain"/>
    <property type="match status" value="1"/>
</dbReference>
<feature type="region of interest" description="Disordered" evidence="4">
    <location>
        <begin position="1"/>
        <end position="33"/>
    </location>
</feature>
<dbReference type="InterPro" id="IPR001303">
    <property type="entry name" value="Aldolase_II/adducin_N"/>
</dbReference>
<evidence type="ECO:0000256" key="3">
    <source>
        <dbReference type="ARBA" id="ARBA00023203"/>
    </source>
</evidence>